<evidence type="ECO:0000313" key="2">
    <source>
        <dbReference type="EMBL" id="MBK1855613.1"/>
    </source>
</evidence>
<organism evidence="2 3">
    <name type="scientific">Oceaniferula flava</name>
    <dbReference type="NCBI Taxonomy" id="2800421"/>
    <lineage>
        <taxon>Bacteria</taxon>
        <taxon>Pseudomonadati</taxon>
        <taxon>Verrucomicrobiota</taxon>
        <taxon>Verrucomicrobiia</taxon>
        <taxon>Verrucomicrobiales</taxon>
        <taxon>Verrucomicrobiaceae</taxon>
        <taxon>Oceaniferula</taxon>
    </lineage>
</organism>
<dbReference type="RefSeq" id="WP_309490227.1">
    <property type="nucleotide sequence ID" value="NZ_JAENIG010000007.1"/>
</dbReference>
<proteinExistence type="predicted"/>
<evidence type="ECO:0000259" key="1">
    <source>
        <dbReference type="Pfam" id="PF13480"/>
    </source>
</evidence>
<reference evidence="2" key="1">
    <citation type="submission" date="2021-01" db="EMBL/GenBank/DDBJ databases">
        <title>Modified the classification status of verrucomicrobia.</title>
        <authorList>
            <person name="Feng X."/>
        </authorList>
    </citation>
    <scope>NUCLEOTIDE SEQUENCE</scope>
    <source>
        <strain evidence="2">5K15</strain>
    </source>
</reference>
<dbReference type="AlphaFoldDB" id="A0AAE2V9R7"/>
<accession>A0AAE2V9R7</accession>
<evidence type="ECO:0000313" key="3">
    <source>
        <dbReference type="Proteomes" id="UP000634206"/>
    </source>
</evidence>
<dbReference type="Pfam" id="PF13480">
    <property type="entry name" value="Acetyltransf_6"/>
    <property type="match status" value="1"/>
</dbReference>
<feature type="domain" description="BioF2-like acetyltransferase" evidence="1">
    <location>
        <begin position="188"/>
        <end position="331"/>
    </location>
</feature>
<protein>
    <submittedName>
        <fullName evidence="2">GNAT family N-acetyltransferase</fullName>
    </submittedName>
</protein>
<dbReference type="InterPro" id="IPR038740">
    <property type="entry name" value="BioF2-like_GNAT_dom"/>
</dbReference>
<dbReference type="Gene3D" id="3.40.630.30">
    <property type="match status" value="1"/>
</dbReference>
<comment type="caution">
    <text evidence="2">The sequence shown here is derived from an EMBL/GenBank/DDBJ whole genome shotgun (WGS) entry which is preliminary data.</text>
</comment>
<sequence>MPSTQSISLITSWSEVRQQLAPHWDEILERSAYPSVFQTWDYIDAWMGQAGVAFAPQVIVVEENGEPIAIAPMTLGPMMVMGKPLLRQLTFLGCGGFGLSEYLDFLIPEGREQELLPAIFAELKGATGGQWDVINFPLMRAEAASTSWLREHLTAHMGVRLEPEDRCDSPYLPLPASWDDFMGSRSPSFRKAFKRKWNKLHREHEVKLLEVGVDCSVEDGIEHIVHLHNQRWGEESQAFSDAQFAALHRELAPRLHAAQRLCIILLEIDGEIAAGRYDFVYRGVLWNYQSGWLPKYQKLSPGVVMLGHSLQWAMRHGLKEYDFLIGESAYKASWSSAERQLASLQAFHPQSMRAKAFQVVRALKRMARRN</sequence>
<dbReference type="Proteomes" id="UP000634206">
    <property type="component" value="Unassembled WGS sequence"/>
</dbReference>
<dbReference type="EMBL" id="JAENIG010000007">
    <property type="protein sequence ID" value="MBK1855613.1"/>
    <property type="molecule type" value="Genomic_DNA"/>
</dbReference>
<gene>
    <name evidence="2" type="ORF">JIN83_11630</name>
</gene>
<dbReference type="InterPro" id="IPR016181">
    <property type="entry name" value="Acyl_CoA_acyltransferase"/>
</dbReference>
<keyword evidence="3" id="KW-1185">Reference proteome</keyword>
<dbReference type="SUPFAM" id="SSF55729">
    <property type="entry name" value="Acyl-CoA N-acyltransferases (Nat)"/>
    <property type="match status" value="1"/>
</dbReference>
<name>A0AAE2V9R7_9BACT</name>